<organism evidence="1 2">
    <name type="scientific">Dentipellis fragilis</name>
    <dbReference type="NCBI Taxonomy" id="205917"/>
    <lineage>
        <taxon>Eukaryota</taxon>
        <taxon>Fungi</taxon>
        <taxon>Dikarya</taxon>
        <taxon>Basidiomycota</taxon>
        <taxon>Agaricomycotina</taxon>
        <taxon>Agaricomycetes</taxon>
        <taxon>Russulales</taxon>
        <taxon>Hericiaceae</taxon>
        <taxon>Dentipellis</taxon>
    </lineage>
</organism>
<proteinExistence type="predicted"/>
<dbReference type="Proteomes" id="UP000298327">
    <property type="component" value="Unassembled WGS sequence"/>
</dbReference>
<dbReference type="Gene3D" id="3.80.10.10">
    <property type="entry name" value="Ribonuclease Inhibitor"/>
    <property type="match status" value="1"/>
</dbReference>
<gene>
    <name evidence="1" type="ORF">EVG20_g11314</name>
</gene>
<dbReference type="AlphaFoldDB" id="A0A4Y9XKR0"/>
<protein>
    <submittedName>
        <fullName evidence="1">Uncharacterized protein</fullName>
    </submittedName>
</protein>
<dbReference type="STRING" id="205917.A0A4Y9XKR0"/>
<evidence type="ECO:0000313" key="1">
    <source>
        <dbReference type="EMBL" id="TFY50814.1"/>
    </source>
</evidence>
<comment type="caution">
    <text evidence="1">The sequence shown here is derived from an EMBL/GenBank/DDBJ whole genome shotgun (WGS) entry which is preliminary data.</text>
</comment>
<dbReference type="InterPro" id="IPR032675">
    <property type="entry name" value="LRR_dom_sf"/>
</dbReference>
<reference evidence="1 2" key="1">
    <citation type="submission" date="2019-02" db="EMBL/GenBank/DDBJ databases">
        <title>Genome sequencing of the rare red list fungi Dentipellis fragilis.</title>
        <authorList>
            <person name="Buettner E."/>
            <person name="Kellner H."/>
        </authorList>
    </citation>
    <scope>NUCLEOTIDE SEQUENCE [LARGE SCALE GENOMIC DNA]</scope>
    <source>
        <strain evidence="1 2">DSM 105465</strain>
    </source>
</reference>
<dbReference type="SUPFAM" id="SSF52047">
    <property type="entry name" value="RNI-like"/>
    <property type="match status" value="1"/>
</dbReference>
<evidence type="ECO:0000313" key="2">
    <source>
        <dbReference type="Proteomes" id="UP000298327"/>
    </source>
</evidence>
<name>A0A4Y9XKR0_9AGAM</name>
<dbReference type="OrthoDB" id="3054765at2759"/>
<keyword evidence="2" id="KW-1185">Reference proteome</keyword>
<sequence length="599" mass="67700">MQSQGMLPGTDPVDVSLSAASVPLKTREPRALFRLATELLQLIFMEATRGDVRCLWDWDLPFHPLDDIKEKTLRLGDLTWLYITHVCRRWRAVALGCPSLWKKLRFGQPSMVQAIIDRSRPVPLVIEWDSHPESEEEDTPVEGLLLAMQHVSRASTLSICAPPELLGCCLPFMNSSTSLQHLTHLRICSQFETTPLPIPDTLPCVPTLQSLRVDDCFLPWSSPVLRSPNLTELRIEVISETGRDVEQMLAALRNLPNIELLSLNMGYDWQEEIDPQQRLLLPAPSTNFEPIQLRKARLLRFAGTLDDCAHFLDHFHVPADAYVYLHACRVRQHSRAGMGVVVDDRLICGALAHHLDRRNQDARVDFGLQTPFRCVGIRDLHFGGFRMDFTSRYADTYPSVRYGWPARSHAFVDLTRTLQDNGMSPLLSFVINDESDDLADLIGDAMELVVLRLCAALPLLDVNTLVTDDTMLYLQDDLWNTISSNMGTLETVVMEASRTSVNTLRGFFRQLSPSRMLGSDRLAMDHPSFQFIPSLKHLEIKDDDAVLSEASLFALLAAKLRQRQEQGKGLQSLKLSGSLTDEQLDELTKYVDQVQIRSH</sequence>
<accession>A0A4Y9XKR0</accession>
<dbReference type="EMBL" id="SEOQ01001695">
    <property type="protein sequence ID" value="TFY50814.1"/>
    <property type="molecule type" value="Genomic_DNA"/>
</dbReference>